<dbReference type="EMBL" id="QWLV01000003">
    <property type="protein sequence ID" value="RHW17671.1"/>
    <property type="molecule type" value="Genomic_DNA"/>
</dbReference>
<name>A0A396RVH5_9SPHN</name>
<gene>
    <name evidence="9" type="ORF">D1610_09535</name>
</gene>
<evidence type="ECO:0000256" key="7">
    <source>
        <dbReference type="ARBA" id="ARBA00023033"/>
    </source>
</evidence>
<dbReference type="RefSeq" id="WP_118863937.1">
    <property type="nucleotide sequence ID" value="NZ_QWLV01000003.1"/>
</dbReference>
<evidence type="ECO:0000256" key="4">
    <source>
        <dbReference type="ARBA" id="ARBA00022630"/>
    </source>
</evidence>
<dbReference type="SUPFAM" id="SSF51905">
    <property type="entry name" value="FAD/NAD(P)-binding domain"/>
    <property type="match status" value="1"/>
</dbReference>
<comment type="cofactor">
    <cofactor evidence="1">
        <name>FAD</name>
        <dbReference type="ChEBI" id="CHEBI:57692"/>
    </cofactor>
</comment>
<dbReference type="PANTHER" id="PTHR43876">
    <property type="entry name" value="UBIQUINONE BIOSYNTHESIS MONOOXYGENASE COQ6, MITOCHONDRIAL"/>
    <property type="match status" value="1"/>
</dbReference>
<reference evidence="9 10" key="1">
    <citation type="submission" date="2018-08" db="EMBL/GenBank/DDBJ databases">
        <title>The multiple taxonomic identification of Sphingomonas gilva.</title>
        <authorList>
            <person name="Zhu D."/>
            <person name="Zheng S."/>
        </authorList>
    </citation>
    <scope>NUCLEOTIDE SEQUENCE [LARGE SCALE GENOMIC DNA]</scope>
    <source>
        <strain evidence="9 10">ZDH117</strain>
    </source>
</reference>
<dbReference type="GO" id="GO:0016705">
    <property type="term" value="F:oxidoreductase activity, acting on paired donors, with incorporation or reduction of molecular oxygen"/>
    <property type="evidence" value="ECO:0007669"/>
    <property type="project" value="InterPro"/>
</dbReference>
<dbReference type="GO" id="GO:0006744">
    <property type="term" value="P:ubiquinone biosynthetic process"/>
    <property type="evidence" value="ECO:0007669"/>
    <property type="project" value="UniProtKB-UniPathway"/>
</dbReference>
<keyword evidence="4" id="KW-0285">Flavoprotein</keyword>
<comment type="caution">
    <text evidence="9">The sequence shown here is derived from an EMBL/GenBank/DDBJ whole genome shotgun (WGS) entry which is preliminary data.</text>
</comment>
<dbReference type="GO" id="GO:0004497">
    <property type="term" value="F:monooxygenase activity"/>
    <property type="evidence" value="ECO:0007669"/>
    <property type="project" value="UniProtKB-KW"/>
</dbReference>
<comment type="pathway">
    <text evidence="2">Cofactor biosynthesis; ubiquinone biosynthesis.</text>
</comment>
<dbReference type="InterPro" id="IPR002938">
    <property type="entry name" value="FAD-bd"/>
</dbReference>
<dbReference type="PANTHER" id="PTHR43876:SF7">
    <property type="entry name" value="UBIQUINONE BIOSYNTHESIS MONOOXYGENASE COQ6, MITOCHONDRIAL"/>
    <property type="match status" value="1"/>
</dbReference>
<dbReference type="InterPro" id="IPR036188">
    <property type="entry name" value="FAD/NAD-bd_sf"/>
</dbReference>
<evidence type="ECO:0000256" key="6">
    <source>
        <dbReference type="ARBA" id="ARBA00023002"/>
    </source>
</evidence>
<dbReference type="InterPro" id="IPR018168">
    <property type="entry name" value="Ubi_Hdrlase_CS"/>
</dbReference>
<dbReference type="InterPro" id="IPR010971">
    <property type="entry name" value="UbiH/COQ6"/>
</dbReference>
<organism evidence="9 10">
    <name type="scientific">Sphingomonas gilva</name>
    <dbReference type="NCBI Taxonomy" id="2305907"/>
    <lineage>
        <taxon>Bacteria</taxon>
        <taxon>Pseudomonadati</taxon>
        <taxon>Pseudomonadota</taxon>
        <taxon>Alphaproteobacteria</taxon>
        <taxon>Sphingomonadales</taxon>
        <taxon>Sphingomonadaceae</taxon>
        <taxon>Sphingomonas</taxon>
    </lineage>
</organism>
<keyword evidence="5" id="KW-0274">FAD</keyword>
<dbReference type="InterPro" id="IPR051205">
    <property type="entry name" value="UbiH/COQ6_monooxygenase"/>
</dbReference>
<dbReference type="AlphaFoldDB" id="A0A396RVH5"/>
<accession>A0A396RVH5</accession>
<keyword evidence="9" id="KW-0830">Ubiquinone</keyword>
<dbReference type="PRINTS" id="PR00420">
    <property type="entry name" value="RNGMNOXGNASE"/>
</dbReference>
<evidence type="ECO:0000256" key="5">
    <source>
        <dbReference type="ARBA" id="ARBA00022827"/>
    </source>
</evidence>
<sequence length="406" mass="42795">MQHTDVIILGGGLVGLTLALALDAHGVASVVIDPADPQAMLAPGFDGRASAIASASHRMLEAIGVADRIAGLGCPIKAIRVSDGLEPGALDFVPDEGDGALGTMYENRALRRALFDAADEAKHVTLAMRHRTVSQDRDAAAATVTLDDGRTVTAPLLVAAEGRNSPTRAAAGINVARWSYDHVAMVTGISHERPHDNVAYEIFYPAGPFAILPMIDGEDGRHRSAIVWSTHAADAPGLAKLSDRALAHELEKRMGGFLGTIAMNAPRASYPLGFHHTAKITAERLALVGDAAHGIHPIAGQGLNLGLRDAAALAEVIVEGMRLGLDPGDAQLLARYERWRALDTFMVAASTDGLTRLFGLPGKTASAVRRFGLGAVQRIRPLKDRFMAEARGESGQLPKLLQGVTV</sequence>
<evidence type="ECO:0000313" key="9">
    <source>
        <dbReference type="EMBL" id="RHW17671.1"/>
    </source>
</evidence>
<dbReference type="FunFam" id="3.50.50.60:FF:000021">
    <property type="entry name" value="Ubiquinone biosynthesis monooxygenase COQ6"/>
    <property type="match status" value="1"/>
</dbReference>
<evidence type="ECO:0000256" key="2">
    <source>
        <dbReference type="ARBA" id="ARBA00004749"/>
    </source>
</evidence>
<evidence type="ECO:0000256" key="1">
    <source>
        <dbReference type="ARBA" id="ARBA00001974"/>
    </source>
</evidence>
<proteinExistence type="inferred from homology"/>
<dbReference type="UniPathway" id="UPA00232"/>
<evidence type="ECO:0000256" key="3">
    <source>
        <dbReference type="ARBA" id="ARBA00005349"/>
    </source>
</evidence>
<evidence type="ECO:0000313" key="10">
    <source>
        <dbReference type="Proteomes" id="UP000266693"/>
    </source>
</evidence>
<evidence type="ECO:0000259" key="8">
    <source>
        <dbReference type="Pfam" id="PF01494"/>
    </source>
</evidence>
<dbReference type="PROSITE" id="PS01304">
    <property type="entry name" value="UBIH"/>
    <property type="match status" value="1"/>
</dbReference>
<protein>
    <submittedName>
        <fullName evidence="9">Ubiquinone biosynthesis protein UbiH</fullName>
    </submittedName>
</protein>
<dbReference type="Proteomes" id="UP000266693">
    <property type="component" value="Unassembled WGS sequence"/>
</dbReference>
<dbReference type="NCBIfam" id="TIGR01988">
    <property type="entry name" value="Ubi-OHases"/>
    <property type="match status" value="1"/>
</dbReference>
<feature type="domain" description="FAD-binding" evidence="8">
    <location>
        <begin position="4"/>
        <end position="340"/>
    </location>
</feature>
<keyword evidence="7" id="KW-0503">Monooxygenase</keyword>
<dbReference type="Gene3D" id="3.50.50.60">
    <property type="entry name" value="FAD/NAD(P)-binding domain"/>
    <property type="match status" value="2"/>
</dbReference>
<dbReference type="GO" id="GO:0110142">
    <property type="term" value="C:ubiquinone biosynthesis complex"/>
    <property type="evidence" value="ECO:0007669"/>
    <property type="project" value="UniProtKB-ARBA"/>
</dbReference>
<keyword evidence="10" id="KW-1185">Reference proteome</keyword>
<dbReference type="Pfam" id="PF01494">
    <property type="entry name" value="FAD_binding_3"/>
    <property type="match status" value="1"/>
</dbReference>
<dbReference type="GO" id="GO:0071949">
    <property type="term" value="F:FAD binding"/>
    <property type="evidence" value="ECO:0007669"/>
    <property type="project" value="InterPro"/>
</dbReference>
<keyword evidence="6" id="KW-0560">Oxidoreductase</keyword>
<comment type="similarity">
    <text evidence="3">Belongs to the UbiH/COQ6 family.</text>
</comment>
<dbReference type="OrthoDB" id="9796623at2"/>